<reference evidence="1" key="2">
    <citation type="submission" date="2020-09" db="EMBL/GenBank/DDBJ databases">
        <authorList>
            <person name="Sun Q."/>
            <person name="Ohkuma M."/>
        </authorList>
    </citation>
    <scope>NUCLEOTIDE SEQUENCE</scope>
    <source>
        <strain evidence="1">JCM 19831</strain>
    </source>
</reference>
<proteinExistence type="predicted"/>
<accession>A0A917T848</accession>
<organism evidence="1 2">
    <name type="scientific">Dactylosporangium sucinum</name>
    <dbReference type="NCBI Taxonomy" id="1424081"/>
    <lineage>
        <taxon>Bacteria</taxon>
        <taxon>Bacillati</taxon>
        <taxon>Actinomycetota</taxon>
        <taxon>Actinomycetes</taxon>
        <taxon>Micromonosporales</taxon>
        <taxon>Micromonosporaceae</taxon>
        <taxon>Dactylosporangium</taxon>
    </lineage>
</organism>
<comment type="caution">
    <text evidence="1">The sequence shown here is derived from an EMBL/GenBank/DDBJ whole genome shotgun (WGS) entry which is preliminary data.</text>
</comment>
<evidence type="ECO:0000313" key="2">
    <source>
        <dbReference type="Proteomes" id="UP000642070"/>
    </source>
</evidence>
<name>A0A917T848_9ACTN</name>
<dbReference type="AlphaFoldDB" id="A0A917T848"/>
<reference evidence="1" key="1">
    <citation type="journal article" date="2014" name="Int. J. Syst. Evol. Microbiol.">
        <title>Complete genome sequence of Corynebacterium casei LMG S-19264T (=DSM 44701T), isolated from a smear-ripened cheese.</title>
        <authorList>
            <consortium name="US DOE Joint Genome Institute (JGI-PGF)"/>
            <person name="Walter F."/>
            <person name="Albersmeier A."/>
            <person name="Kalinowski J."/>
            <person name="Ruckert C."/>
        </authorList>
    </citation>
    <scope>NUCLEOTIDE SEQUENCE</scope>
    <source>
        <strain evidence="1">JCM 19831</strain>
    </source>
</reference>
<gene>
    <name evidence="1" type="ORF">GCM10007977_012960</name>
</gene>
<sequence length="134" mass="14432">MLFTVNALMLIRRVPAGRDAVTRRVLAEWKNSPLDEPALEWWELVDPAGEDDQPPGALAAVRLDGDSVRLVFFATPPGRRDRAVQLLIALVDALRSTSARTLVAAPPAADSDIPGILREAGFQPVANGLEAVDL</sequence>
<dbReference type="Proteomes" id="UP000642070">
    <property type="component" value="Unassembled WGS sequence"/>
</dbReference>
<keyword evidence="2" id="KW-1185">Reference proteome</keyword>
<dbReference type="EMBL" id="BMPI01000005">
    <property type="protein sequence ID" value="GGM13214.1"/>
    <property type="molecule type" value="Genomic_DNA"/>
</dbReference>
<evidence type="ECO:0000313" key="1">
    <source>
        <dbReference type="EMBL" id="GGM13214.1"/>
    </source>
</evidence>
<protein>
    <submittedName>
        <fullName evidence="1">Uncharacterized protein</fullName>
    </submittedName>
</protein>